<gene>
    <name evidence="1" type="ORF">H8698_12015</name>
</gene>
<accession>A0A926DMG9</accession>
<reference evidence="1" key="1">
    <citation type="submission" date="2020-08" db="EMBL/GenBank/DDBJ databases">
        <title>Genome public.</title>
        <authorList>
            <person name="Liu C."/>
            <person name="Sun Q."/>
        </authorList>
    </citation>
    <scope>NUCLEOTIDE SEQUENCE</scope>
    <source>
        <strain evidence="1">H8</strain>
    </source>
</reference>
<dbReference type="AlphaFoldDB" id="A0A926DMG9"/>
<dbReference type="EMBL" id="JACRSU010000005">
    <property type="protein sequence ID" value="MBC8541703.1"/>
    <property type="molecule type" value="Genomic_DNA"/>
</dbReference>
<evidence type="ECO:0000313" key="1">
    <source>
        <dbReference type="EMBL" id="MBC8541703.1"/>
    </source>
</evidence>
<dbReference type="Proteomes" id="UP000611762">
    <property type="component" value="Unassembled WGS sequence"/>
</dbReference>
<evidence type="ECO:0000313" key="2">
    <source>
        <dbReference type="Proteomes" id="UP000611762"/>
    </source>
</evidence>
<proteinExistence type="predicted"/>
<name>A0A926DMG9_9FIRM</name>
<organism evidence="1 2">
    <name type="scientific">Congzhengia minquanensis</name>
    <dbReference type="NCBI Taxonomy" id="2763657"/>
    <lineage>
        <taxon>Bacteria</taxon>
        <taxon>Bacillati</taxon>
        <taxon>Bacillota</taxon>
        <taxon>Clostridia</taxon>
        <taxon>Eubacteriales</taxon>
        <taxon>Oscillospiraceae</taxon>
        <taxon>Congzhengia</taxon>
    </lineage>
</organism>
<sequence length="63" mass="7180">MSGCLKCGRELTRDEIGLHKKMVNRGAQSFLCIDCLASYYQVSKQGLEEKIRQFKEMGCTLFS</sequence>
<protein>
    <submittedName>
        <fullName evidence="1">Uncharacterized protein</fullName>
    </submittedName>
</protein>
<comment type="caution">
    <text evidence="1">The sequence shown here is derived from an EMBL/GenBank/DDBJ whole genome shotgun (WGS) entry which is preliminary data.</text>
</comment>
<keyword evidence="2" id="KW-1185">Reference proteome</keyword>
<dbReference type="RefSeq" id="WP_177677370.1">
    <property type="nucleotide sequence ID" value="NZ_JACRSU010000005.1"/>
</dbReference>